<protein>
    <recommendedName>
        <fullName evidence="4">Glycosyltransferase RgtA/B/C/D-like domain-containing protein</fullName>
    </recommendedName>
</protein>
<feature type="transmembrane region" description="Helical" evidence="1">
    <location>
        <begin position="460"/>
        <end position="478"/>
    </location>
</feature>
<feature type="transmembrane region" description="Helical" evidence="1">
    <location>
        <begin position="316"/>
        <end position="338"/>
    </location>
</feature>
<keyword evidence="1" id="KW-0812">Transmembrane</keyword>
<feature type="transmembrane region" description="Helical" evidence="1">
    <location>
        <begin position="6"/>
        <end position="26"/>
    </location>
</feature>
<feature type="transmembrane region" description="Helical" evidence="1">
    <location>
        <begin position="398"/>
        <end position="415"/>
    </location>
</feature>
<evidence type="ECO:0000256" key="1">
    <source>
        <dbReference type="SAM" id="Phobius"/>
    </source>
</evidence>
<keyword evidence="1" id="KW-1133">Transmembrane helix</keyword>
<comment type="caution">
    <text evidence="2">The sequence shown here is derived from an EMBL/GenBank/DDBJ whole genome shotgun (WGS) entry which is preliminary data.</text>
</comment>
<feature type="transmembrane region" description="Helical" evidence="1">
    <location>
        <begin position="38"/>
        <end position="58"/>
    </location>
</feature>
<feature type="transmembrane region" description="Helical" evidence="1">
    <location>
        <begin position="240"/>
        <end position="258"/>
    </location>
</feature>
<sequence length="625" mass="68192">MVNNPVGLVLLAIVVLFLPGAVWVVWRQPTDQDGLEQLAEALGLSVALTALGGLLFFILGERLTGGDLRVAYAVLGIACAGGVAWRLRGVRWAEVRFSRSMLWFGVGLGALAGIVVWRFYQARGMVFPAWVDSVHHVFIVRKIMALGGLPETLAPEIETFFSYHYAFHLITAWFARLGGLEATEAVLWLGQGLNALVALSVYRLGKALWGDSRRSGLAALLVGFAFQMPAYYLAWGRYTLLTGLVMLPLAMAAVVEILRRPGSVETFVRLGVLSAGVALSHYTALLLLGVFCLVVVLGVSWGVWRLSPPEARAQRLLPLVALGLGLGLGGGLALPWLWRVIWHLGGQAAVRVVSPLDASQLGYWRYILDLLGPRHNHILMGLAGLGAIYGLTQARSRLIAVWGWVLAFLMLPWGIRLGPFRPDHMAIVLFLPAAVCLADGGVGGWHFIVDQLSSPAARRIAWGVGAGLALAVLSWGAWSTRTVTNPTTQLADAADKMALDWVRENLPPEARFLINVTSWQGGTYRGVDGGYWLLPYAGRMSILPPVLYAWGDPEIAAQINRWAVQAAELKDCDEAFWLLVKEAELEYVYVREGVGRLQPAALNQCRGVVPIYRRQGVFIYALEAP</sequence>
<proteinExistence type="predicted"/>
<keyword evidence="1" id="KW-0472">Membrane</keyword>
<feature type="transmembrane region" description="Helical" evidence="1">
    <location>
        <begin position="427"/>
        <end position="448"/>
    </location>
</feature>
<feature type="transmembrane region" description="Helical" evidence="1">
    <location>
        <begin position="216"/>
        <end position="234"/>
    </location>
</feature>
<feature type="transmembrane region" description="Helical" evidence="1">
    <location>
        <begin position="279"/>
        <end position="304"/>
    </location>
</feature>
<organism evidence="2 3">
    <name type="scientific">Thermanaerothrix solaris</name>
    <dbReference type="NCBI Taxonomy" id="3058434"/>
    <lineage>
        <taxon>Bacteria</taxon>
        <taxon>Bacillati</taxon>
        <taxon>Chloroflexota</taxon>
        <taxon>Anaerolineae</taxon>
        <taxon>Anaerolineales</taxon>
        <taxon>Anaerolineaceae</taxon>
        <taxon>Thermanaerothrix</taxon>
    </lineage>
</organism>
<accession>A0ABU3NPB3</accession>
<evidence type="ECO:0008006" key="4">
    <source>
        <dbReference type="Google" id="ProtNLM"/>
    </source>
</evidence>
<keyword evidence="3" id="KW-1185">Reference proteome</keyword>
<name>A0ABU3NPB3_9CHLR</name>
<dbReference type="EMBL" id="JAUHMF010000002">
    <property type="protein sequence ID" value="MDT8898685.1"/>
    <property type="molecule type" value="Genomic_DNA"/>
</dbReference>
<evidence type="ECO:0000313" key="2">
    <source>
        <dbReference type="EMBL" id="MDT8898685.1"/>
    </source>
</evidence>
<feature type="transmembrane region" description="Helical" evidence="1">
    <location>
        <begin position="100"/>
        <end position="120"/>
    </location>
</feature>
<evidence type="ECO:0000313" key="3">
    <source>
        <dbReference type="Proteomes" id="UP001254165"/>
    </source>
</evidence>
<dbReference type="RefSeq" id="WP_315625349.1">
    <property type="nucleotide sequence ID" value="NZ_JAUHMF010000002.1"/>
</dbReference>
<feature type="transmembrane region" description="Helical" evidence="1">
    <location>
        <begin position="70"/>
        <end position="88"/>
    </location>
</feature>
<reference evidence="2 3" key="1">
    <citation type="submission" date="2023-07" db="EMBL/GenBank/DDBJ databases">
        <title>Novel species of Thermanaerothrix with wide hydrolytic capabilities.</title>
        <authorList>
            <person name="Zayulina K.S."/>
            <person name="Podosokorskaya O.A."/>
            <person name="Elcheninov A.G."/>
        </authorList>
    </citation>
    <scope>NUCLEOTIDE SEQUENCE [LARGE SCALE GENOMIC DNA]</scope>
    <source>
        <strain evidence="2 3">4228-RoL</strain>
    </source>
</reference>
<dbReference type="Proteomes" id="UP001254165">
    <property type="component" value="Unassembled WGS sequence"/>
</dbReference>
<gene>
    <name evidence="2" type="ORF">QYE77_10425</name>
</gene>